<evidence type="ECO:0000313" key="2">
    <source>
        <dbReference type="Proteomes" id="UP000228920"/>
    </source>
</evidence>
<sequence length="133" mass="14506">MYKGAAVSDLPVDAPCRILFKKEVGDYLVYSCVRGVVERVEKAPQGAECPYSVDVKVTEEAPETKAFLDFVGQEGATFWVFSNTQEVELLLTVLVGESIGALRMAQTLNVAEQNRDARVKFISVVTGASTQRG</sequence>
<dbReference type="AlphaFoldDB" id="A0A2M7TKT4"/>
<reference evidence="2" key="1">
    <citation type="submission" date="2017-09" db="EMBL/GenBank/DDBJ databases">
        <title>Depth-based differentiation of microbial function through sediment-hosted aquifers and enrichment of novel symbionts in the deep terrestrial subsurface.</title>
        <authorList>
            <person name="Probst A.J."/>
            <person name="Ladd B."/>
            <person name="Jarett J.K."/>
            <person name="Geller-Mcgrath D.E."/>
            <person name="Sieber C.M.K."/>
            <person name="Emerson J.B."/>
            <person name="Anantharaman K."/>
            <person name="Thomas B.C."/>
            <person name="Malmstrom R."/>
            <person name="Stieglmeier M."/>
            <person name="Klingl A."/>
            <person name="Woyke T."/>
            <person name="Ryan C.M."/>
            <person name="Banfield J.F."/>
        </authorList>
    </citation>
    <scope>NUCLEOTIDE SEQUENCE [LARGE SCALE GENOMIC DNA]</scope>
</reference>
<accession>A0A2M7TKT4</accession>
<dbReference type="EMBL" id="PFNL01000043">
    <property type="protein sequence ID" value="PIZ47505.1"/>
    <property type="molecule type" value="Genomic_DNA"/>
</dbReference>
<evidence type="ECO:0000313" key="1">
    <source>
        <dbReference type="EMBL" id="PIZ47505.1"/>
    </source>
</evidence>
<proteinExistence type="predicted"/>
<organism evidence="1 2">
    <name type="scientific">candidate division WWE3 bacterium CG_4_10_14_0_2_um_filter_41_14</name>
    <dbReference type="NCBI Taxonomy" id="1975072"/>
    <lineage>
        <taxon>Bacteria</taxon>
        <taxon>Katanobacteria</taxon>
    </lineage>
</organism>
<name>A0A2M7TKT4_UNCKA</name>
<dbReference type="Proteomes" id="UP000228920">
    <property type="component" value="Unassembled WGS sequence"/>
</dbReference>
<gene>
    <name evidence="1" type="ORF">COY32_01545</name>
</gene>
<comment type="caution">
    <text evidence="1">The sequence shown here is derived from an EMBL/GenBank/DDBJ whole genome shotgun (WGS) entry which is preliminary data.</text>
</comment>
<protein>
    <submittedName>
        <fullName evidence="1">Uncharacterized protein</fullName>
    </submittedName>
</protein>